<evidence type="ECO:0000256" key="1">
    <source>
        <dbReference type="SAM" id="MobiDB-lite"/>
    </source>
</evidence>
<sequence>MNQPTTLSVITMPIPGTRYAPKKFKGDYTRVRDFVLHYERICHANNVTADDEKCSSILQYCFTYVREIIEGMKHFITVPVPDNSPIGSIENSSTLRALEDLETRLEETIEASIPIPNASTFETFFDFIRSIREDERSAIFGLLNNLQYNHNMSSLSLTSDYVMRGHHGFDENHNLYADYVLLHAHLRFDQNHGPGRAQSIISRSGTAHIRFFPQTESFPIPTDEDINGPPSRDMNGQVNVTVEVIQESDSEPIHNHINGLINDDSSTDDESPPPYSRQQLPSNISDSPPSPSSTNATTASSLPPDNRTLMHHNRTLMHTICNDSQEDERRLIPYRPFSYPSPQQ</sequence>
<reference evidence="2" key="1">
    <citation type="submission" date="2011-04" db="EMBL/GenBank/DDBJ databases">
        <title>Evolution of plant cell wall degrading machinery underlies the functional diversity of forest fungi.</title>
        <authorList>
            <consortium name="US DOE Joint Genome Institute (JGI-PGF)"/>
            <person name="Eastwood D.C."/>
            <person name="Floudas D."/>
            <person name="Binder M."/>
            <person name="Majcherczyk A."/>
            <person name="Schneider P."/>
            <person name="Aerts A."/>
            <person name="Asiegbu F.O."/>
            <person name="Baker S.E."/>
            <person name="Barry K."/>
            <person name="Bendiksby M."/>
            <person name="Blumentritt M."/>
            <person name="Coutinho P.M."/>
            <person name="Cullen D."/>
            <person name="Cullen D."/>
            <person name="Gathman A."/>
            <person name="Goodell B."/>
            <person name="Henrissat B."/>
            <person name="Ihrmark K."/>
            <person name="Kauserud H."/>
            <person name="Kohler A."/>
            <person name="LaButti K."/>
            <person name="Lapidus A."/>
            <person name="Lavin J.L."/>
            <person name="Lee Y.-H."/>
            <person name="Lindquist E."/>
            <person name="Lilly W."/>
            <person name="Lucas S."/>
            <person name="Morin E."/>
            <person name="Murat C."/>
            <person name="Oguiza J.A."/>
            <person name="Park J."/>
            <person name="Pisabarro A.G."/>
            <person name="Riley R."/>
            <person name="Rosling A."/>
            <person name="Salamov A."/>
            <person name="Schmidt O."/>
            <person name="Schmutz J."/>
            <person name="Skrede I."/>
            <person name="Stenlid J."/>
            <person name="Wiebenga A."/>
            <person name="Xie X."/>
            <person name="Kues U."/>
            <person name="Hibbett D.S."/>
            <person name="Hoffmeister D."/>
            <person name="Hogberg N."/>
            <person name="Martin F."/>
            <person name="Grigoriev I.V."/>
            <person name="Watkinson S.C."/>
        </authorList>
    </citation>
    <scope>NUCLEOTIDE SEQUENCE</scope>
    <source>
        <strain evidence="2">S7.9</strain>
    </source>
</reference>
<name>F8NIW2_SERL9</name>
<dbReference type="GeneID" id="18814096"/>
<accession>F8NIW2</accession>
<dbReference type="Proteomes" id="UP000008064">
    <property type="component" value="Unassembled WGS sequence"/>
</dbReference>
<proteinExistence type="predicted"/>
<gene>
    <name evidence="2" type="ORF">SERLADRAFT_433008</name>
</gene>
<dbReference type="OrthoDB" id="3268646at2759"/>
<dbReference type="KEGG" id="sla:SERLADRAFT_433008"/>
<dbReference type="RefSeq" id="XP_007313237.1">
    <property type="nucleotide sequence ID" value="XM_007313175.1"/>
</dbReference>
<protein>
    <submittedName>
        <fullName evidence="2">Uncharacterized protein</fullName>
    </submittedName>
</protein>
<feature type="compositionally biased region" description="Low complexity" evidence="1">
    <location>
        <begin position="280"/>
        <end position="304"/>
    </location>
</feature>
<feature type="region of interest" description="Disordered" evidence="1">
    <location>
        <begin position="248"/>
        <end position="309"/>
    </location>
</feature>
<dbReference type="HOGENOM" id="CLU_806896_0_0_1"/>
<evidence type="ECO:0000313" key="2">
    <source>
        <dbReference type="EMBL" id="EGO28995.1"/>
    </source>
</evidence>
<dbReference type="EMBL" id="GL945429">
    <property type="protein sequence ID" value="EGO28995.1"/>
    <property type="molecule type" value="Genomic_DNA"/>
</dbReference>
<organism>
    <name type="scientific">Serpula lacrymans var. lacrymans (strain S7.9)</name>
    <name type="common">Dry rot fungus</name>
    <dbReference type="NCBI Taxonomy" id="578457"/>
    <lineage>
        <taxon>Eukaryota</taxon>
        <taxon>Fungi</taxon>
        <taxon>Dikarya</taxon>
        <taxon>Basidiomycota</taxon>
        <taxon>Agaricomycotina</taxon>
        <taxon>Agaricomycetes</taxon>
        <taxon>Agaricomycetidae</taxon>
        <taxon>Boletales</taxon>
        <taxon>Coniophorineae</taxon>
        <taxon>Serpulaceae</taxon>
        <taxon>Serpula</taxon>
    </lineage>
</organism>
<dbReference type="AlphaFoldDB" id="F8NIW2"/>